<name>A0AAV8X8K5_9CUCU</name>
<evidence type="ECO:0000313" key="2">
    <source>
        <dbReference type="Proteomes" id="UP001162156"/>
    </source>
</evidence>
<accession>A0AAV8X8K5</accession>
<sequence length="61" mass="7624">MLLLDLLYNEERQYYHETIKIAQEGQDFKMGEMKKRAEILRANREEERLKIVHQKRIEQYR</sequence>
<protein>
    <submittedName>
        <fullName evidence="1">Uncharacterized protein</fullName>
    </submittedName>
</protein>
<reference evidence="1" key="1">
    <citation type="journal article" date="2023" name="Insect Mol. Biol.">
        <title>Genome sequencing provides insights into the evolution of gene families encoding plant cell wall-degrading enzymes in longhorned beetles.</title>
        <authorList>
            <person name="Shin N.R."/>
            <person name="Okamura Y."/>
            <person name="Kirsch R."/>
            <person name="Pauchet Y."/>
        </authorList>
    </citation>
    <scope>NUCLEOTIDE SEQUENCE</scope>
    <source>
        <strain evidence="1">RBIC_L_NR</strain>
    </source>
</reference>
<comment type="caution">
    <text evidence="1">The sequence shown here is derived from an EMBL/GenBank/DDBJ whole genome shotgun (WGS) entry which is preliminary data.</text>
</comment>
<keyword evidence="2" id="KW-1185">Reference proteome</keyword>
<dbReference type="Proteomes" id="UP001162156">
    <property type="component" value="Unassembled WGS sequence"/>
</dbReference>
<proteinExistence type="predicted"/>
<organism evidence="1 2">
    <name type="scientific">Rhamnusium bicolor</name>
    <dbReference type="NCBI Taxonomy" id="1586634"/>
    <lineage>
        <taxon>Eukaryota</taxon>
        <taxon>Metazoa</taxon>
        <taxon>Ecdysozoa</taxon>
        <taxon>Arthropoda</taxon>
        <taxon>Hexapoda</taxon>
        <taxon>Insecta</taxon>
        <taxon>Pterygota</taxon>
        <taxon>Neoptera</taxon>
        <taxon>Endopterygota</taxon>
        <taxon>Coleoptera</taxon>
        <taxon>Polyphaga</taxon>
        <taxon>Cucujiformia</taxon>
        <taxon>Chrysomeloidea</taxon>
        <taxon>Cerambycidae</taxon>
        <taxon>Lepturinae</taxon>
        <taxon>Rhagiini</taxon>
        <taxon>Rhamnusium</taxon>
    </lineage>
</organism>
<gene>
    <name evidence="1" type="ORF">NQ314_012982</name>
</gene>
<evidence type="ECO:0000313" key="1">
    <source>
        <dbReference type="EMBL" id="KAJ8935163.1"/>
    </source>
</evidence>
<dbReference type="AlphaFoldDB" id="A0AAV8X8K5"/>
<dbReference type="EMBL" id="JANEYF010003618">
    <property type="protein sequence ID" value="KAJ8935163.1"/>
    <property type="molecule type" value="Genomic_DNA"/>
</dbReference>